<evidence type="ECO:0000256" key="1">
    <source>
        <dbReference type="SAM" id="SignalP"/>
    </source>
</evidence>
<keyword evidence="1" id="KW-0732">Signal</keyword>
<organism evidence="2">
    <name type="scientific">Mesocestoides corti</name>
    <name type="common">Flatworm</name>
    <dbReference type="NCBI Taxonomy" id="53468"/>
    <lineage>
        <taxon>Eukaryota</taxon>
        <taxon>Metazoa</taxon>
        <taxon>Spiralia</taxon>
        <taxon>Lophotrochozoa</taxon>
        <taxon>Platyhelminthes</taxon>
        <taxon>Cestoda</taxon>
        <taxon>Eucestoda</taxon>
        <taxon>Cyclophyllidea</taxon>
        <taxon>Mesocestoididae</taxon>
        <taxon>Mesocestoides</taxon>
    </lineage>
</organism>
<dbReference type="WBParaSite" id="MCU_005126-RA">
    <property type="protein sequence ID" value="MCU_005126-RA"/>
    <property type="gene ID" value="MCU_005126"/>
</dbReference>
<dbReference type="AlphaFoldDB" id="A0A5K3F5M4"/>
<name>A0A5K3F5M4_MESCO</name>
<evidence type="ECO:0000313" key="2">
    <source>
        <dbReference type="WBParaSite" id="MCU_005126-RA"/>
    </source>
</evidence>
<reference evidence="2" key="1">
    <citation type="submission" date="2019-11" db="UniProtKB">
        <authorList>
            <consortium name="WormBaseParasite"/>
        </authorList>
    </citation>
    <scope>IDENTIFICATION</scope>
</reference>
<accession>A0A5K3F5M4</accession>
<feature type="chain" id="PRO_5024396863" evidence="1">
    <location>
        <begin position="18"/>
        <end position="91"/>
    </location>
</feature>
<protein>
    <submittedName>
        <fullName evidence="2">Secreted protein</fullName>
    </submittedName>
</protein>
<feature type="signal peptide" evidence="1">
    <location>
        <begin position="1"/>
        <end position="17"/>
    </location>
</feature>
<proteinExistence type="predicted"/>
<sequence>MILFLIHMMAMVEPRAAFTNMALSMLIGFSVVLSEITVNSEQAITSGSTTEHIEEDIATQHLEGSAEAGSKTKAPNTLRGFLHSSPLTVAV</sequence>